<accession>A0A069E508</accession>
<dbReference type="InterPro" id="IPR029062">
    <property type="entry name" value="Class_I_gatase-like"/>
</dbReference>
<evidence type="ECO:0008006" key="4">
    <source>
        <dbReference type="Google" id="ProtNLM"/>
    </source>
</evidence>
<sequence length="679" mass="73440">MIEAVRIGFDPFLGWPVLWAVVAVAALAWLAYVFLRGRAWLTRGLGLTLLAAALSNPSLVHEEREPLPSVAAVVLDRSESMDIGDRAEAARKAYDEVQARLAEDPSLEVRVLESDPNDDGSHLYSALEGLMADVPRDRIAGAILITDGQVHDVPEKPDAEGVIGPVHGLIVGDPDRGDRRVELVEAPSFGIVGETADLIVKVEDPDGGEIDLDVSVNGGIPERVRVTAGEPTPLPIKIERRGENIVVVEAPPGRQELTMANNRTAASLAGVRDRLRVLLVTGKPNQAGRTWRDLLKSDPSVDLVHFTILRPPYKSDNATEDELALIAFPTEELFEAKLKEFDLIIFDQYERRGVITQTYLANMARYVTEGGALLIAAGEDFAGPASLARSPLASVLPAAPTGVVRTGEFVPMLTEAGKRHAVTAPLEGRKWGGWMRYIESTAETGDTVLAAPDGKPLLVLDRVDKGRVGMLMSDQIWLWARGYDGGGPFAEMIRRVVHWLMKEPELEERRLKLTAEGNTAHVELRSLMDTAPPLQIETPEGETIEPAWTETGPGMFAAETPIDQLGLYRARAGGLETVALNGPANPKEYADLQSTIKVLQPLARATGGGVFRLNADGSGLPDIRRSGQRGLSAGGNWLGLRERGAYAVRSSSSQALLPGILAAGFLVLLLLLAWRREGR</sequence>
<dbReference type="Gene3D" id="3.40.50.880">
    <property type="match status" value="1"/>
</dbReference>
<keyword evidence="3" id="KW-1185">Reference proteome</keyword>
<protein>
    <recommendedName>
        <fullName evidence="4">Glutamine amidotransferase domain-containing protein</fullName>
    </recommendedName>
</protein>
<evidence type="ECO:0000256" key="1">
    <source>
        <dbReference type="SAM" id="Phobius"/>
    </source>
</evidence>
<keyword evidence="1" id="KW-0472">Membrane</keyword>
<organism evidence="2 3">
    <name type="scientific">Hyphomonas adhaerens MHS-3</name>
    <dbReference type="NCBI Taxonomy" id="1280949"/>
    <lineage>
        <taxon>Bacteria</taxon>
        <taxon>Pseudomonadati</taxon>
        <taxon>Pseudomonadota</taxon>
        <taxon>Alphaproteobacteria</taxon>
        <taxon>Hyphomonadales</taxon>
        <taxon>Hyphomonadaceae</taxon>
        <taxon>Hyphomonas</taxon>
    </lineage>
</organism>
<dbReference type="eggNOG" id="COG5426">
    <property type="taxonomic scope" value="Bacteria"/>
</dbReference>
<keyword evidence="1" id="KW-0812">Transmembrane</keyword>
<dbReference type="SUPFAM" id="SSF52317">
    <property type="entry name" value="Class I glutamine amidotransferase-like"/>
    <property type="match status" value="1"/>
</dbReference>
<dbReference type="EMBL" id="ARYH01000001">
    <property type="protein sequence ID" value="KCZ85360.1"/>
    <property type="molecule type" value="Genomic_DNA"/>
</dbReference>
<dbReference type="OrthoDB" id="9769144at2"/>
<feature type="transmembrane region" description="Helical" evidence="1">
    <location>
        <begin position="12"/>
        <end position="33"/>
    </location>
</feature>
<keyword evidence="1" id="KW-1133">Transmembrane helix</keyword>
<reference evidence="2 3" key="1">
    <citation type="journal article" date="2014" name="Antonie Van Leeuwenhoek">
        <title>Hyphomonas beringensis sp. nov. and Hyphomonas chukchiensis sp. nov., isolated from surface seawater of the Bering Sea and Chukchi Sea.</title>
        <authorList>
            <person name="Li C."/>
            <person name="Lai Q."/>
            <person name="Li G."/>
            <person name="Dong C."/>
            <person name="Wang J."/>
            <person name="Liao Y."/>
            <person name="Shao Z."/>
        </authorList>
    </citation>
    <scope>NUCLEOTIDE SEQUENCE [LARGE SCALE GENOMIC DNA]</scope>
    <source>
        <strain evidence="2 3">MHS-3</strain>
    </source>
</reference>
<dbReference type="AlphaFoldDB" id="A0A069E508"/>
<comment type="caution">
    <text evidence="2">The sequence shown here is derived from an EMBL/GenBank/DDBJ whole genome shotgun (WGS) entry which is preliminary data.</text>
</comment>
<dbReference type="STRING" id="1280949.HAD_06745"/>
<dbReference type="PATRIC" id="fig|1280949.3.peg.1372"/>
<dbReference type="RefSeq" id="WP_035570138.1">
    <property type="nucleotide sequence ID" value="NZ_ARYH01000001.1"/>
</dbReference>
<name>A0A069E508_9PROT</name>
<dbReference type="PANTHER" id="PTHR37947:SF1">
    <property type="entry name" value="BLL2462 PROTEIN"/>
    <property type="match status" value="1"/>
</dbReference>
<feature type="transmembrane region" description="Helical" evidence="1">
    <location>
        <begin position="655"/>
        <end position="674"/>
    </location>
</feature>
<dbReference type="Proteomes" id="UP000027446">
    <property type="component" value="Unassembled WGS sequence"/>
</dbReference>
<dbReference type="PANTHER" id="PTHR37947">
    <property type="entry name" value="BLL2462 PROTEIN"/>
    <property type="match status" value="1"/>
</dbReference>
<evidence type="ECO:0000313" key="3">
    <source>
        <dbReference type="Proteomes" id="UP000027446"/>
    </source>
</evidence>
<gene>
    <name evidence="2" type="ORF">HAD_06745</name>
</gene>
<proteinExistence type="predicted"/>
<evidence type="ECO:0000313" key="2">
    <source>
        <dbReference type="EMBL" id="KCZ85360.1"/>
    </source>
</evidence>